<feature type="chain" id="PRO_5034532529" description="peptidylprolyl isomerase" evidence="7">
    <location>
        <begin position="20"/>
        <end position="178"/>
    </location>
</feature>
<evidence type="ECO:0000256" key="4">
    <source>
        <dbReference type="ARBA" id="ARBA00023235"/>
    </source>
</evidence>
<dbReference type="Pfam" id="PF00254">
    <property type="entry name" value="FKBP_C"/>
    <property type="match status" value="1"/>
</dbReference>
<evidence type="ECO:0000313" key="9">
    <source>
        <dbReference type="Ensembl" id="ENSCMMP00000014986.1"/>
    </source>
</evidence>
<dbReference type="GO" id="GO:0005783">
    <property type="term" value="C:endoplasmic reticulum"/>
    <property type="evidence" value="ECO:0007669"/>
    <property type="project" value="TreeGrafter"/>
</dbReference>
<evidence type="ECO:0000256" key="6">
    <source>
        <dbReference type="SAM" id="MobiDB-lite"/>
    </source>
</evidence>
<evidence type="ECO:0000256" key="2">
    <source>
        <dbReference type="ARBA" id="ARBA00013194"/>
    </source>
</evidence>
<keyword evidence="7" id="KW-0732">Signal</keyword>
<keyword evidence="3 5" id="KW-0697">Rotamase</keyword>
<dbReference type="EC" id="5.2.1.8" evidence="2 5"/>
<name>A0A8C3C3R8_CAIMO</name>
<protein>
    <recommendedName>
        <fullName evidence="2 5">peptidylprolyl isomerase</fullName>
        <ecNumber evidence="2 5">5.2.1.8</ecNumber>
    </recommendedName>
</protein>
<dbReference type="AlphaFoldDB" id="A0A8C3C3R8"/>
<evidence type="ECO:0000256" key="7">
    <source>
        <dbReference type="SAM" id="SignalP"/>
    </source>
</evidence>
<feature type="compositionally biased region" description="Low complexity" evidence="6">
    <location>
        <begin position="92"/>
        <end position="106"/>
    </location>
</feature>
<evidence type="ECO:0000313" key="10">
    <source>
        <dbReference type="Proteomes" id="UP000694556"/>
    </source>
</evidence>
<feature type="domain" description="PPIase FKBP-type" evidence="8">
    <location>
        <begin position="28"/>
        <end position="79"/>
    </location>
</feature>
<dbReference type="SUPFAM" id="SSF54534">
    <property type="entry name" value="FKBP-like"/>
    <property type="match status" value="1"/>
</dbReference>
<dbReference type="InterPro" id="IPR046357">
    <property type="entry name" value="PPIase_dom_sf"/>
</dbReference>
<dbReference type="PROSITE" id="PS50059">
    <property type="entry name" value="FKBP_PPIASE"/>
    <property type="match status" value="1"/>
</dbReference>
<reference evidence="9" key="2">
    <citation type="submission" date="2025-09" db="UniProtKB">
        <authorList>
            <consortium name="Ensembl"/>
        </authorList>
    </citation>
    <scope>IDENTIFICATION</scope>
</reference>
<evidence type="ECO:0000259" key="8">
    <source>
        <dbReference type="PROSITE" id="PS50059"/>
    </source>
</evidence>
<dbReference type="Gene3D" id="3.10.50.40">
    <property type="match status" value="1"/>
</dbReference>
<keyword evidence="10" id="KW-1185">Reference proteome</keyword>
<feature type="signal peptide" evidence="7">
    <location>
        <begin position="1"/>
        <end position="19"/>
    </location>
</feature>
<accession>A0A8C3C3R8</accession>
<organism evidence="9 10">
    <name type="scientific">Cairina moschata</name>
    <name type="common">Muscovy duck</name>
    <dbReference type="NCBI Taxonomy" id="8855"/>
    <lineage>
        <taxon>Eukaryota</taxon>
        <taxon>Metazoa</taxon>
        <taxon>Chordata</taxon>
        <taxon>Craniata</taxon>
        <taxon>Vertebrata</taxon>
        <taxon>Euteleostomi</taxon>
        <taxon>Archelosauria</taxon>
        <taxon>Archosauria</taxon>
        <taxon>Dinosauria</taxon>
        <taxon>Saurischia</taxon>
        <taxon>Theropoda</taxon>
        <taxon>Coelurosauria</taxon>
        <taxon>Aves</taxon>
        <taxon>Neognathae</taxon>
        <taxon>Galloanserae</taxon>
        <taxon>Anseriformes</taxon>
        <taxon>Anatidae</taxon>
        <taxon>Anatinae</taxon>
        <taxon>Cairina</taxon>
    </lineage>
</organism>
<dbReference type="GO" id="GO:0003755">
    <property type="term" value="F:peptidyl-prolyl cis-trans isomerase activity"/>
    <property type="evidence" value="ECO:0007669"/>
    <property type="project" value="UniProtKB-KW"/>
</dbReference>
<dbReference type="InterPro" id="IPR044609">
    <property type="entry name" value="FKBP2/11"/>
</dbReference>
<reference evidence="9" key="1">
    <citation type="submission" date="2025-08" db="UniProtKB">
        <authorList>
            <consortium name="Ensembl"/>
        </authorList>
    </citation>
    <scope>IDENTIFICATION</scope>
</reference>
<dbReference type="PANTHER" id="PTHR45779">
    <property type="entry name" value="PEPTIDYLPROLYL ISOMERASE"/>
    <property type="match status" value="1"/>
</dbReference>
<sequence>MPPPAALLLLALLLPSAAATESETESGARGLRLETLGSLEDGRIIDTSLSRDPLQVELGKRQVIPGLEQSLLDMCVGRRGAAVRGGAGGSVAGQLLAEGQQPQALQEEAEGGEEEQSQKEIKPPLGSHSCSAPALSASRGVGGDKSRERGLSAPSLVLPACPGTRLSQGVENSELRGH</sequence>
<evidence type="ECO:0000256" key="1">
    <source>
        <dbReference type="ARBA" id="ARBA00000971"/>
    </source>
</evidence>
<dbReference type="Ensembl" id="ENSCMMT00000016488.1">
    <property type="protein sequence ID" value="ENSCMMP00000014986.1"/>
    <property type="gene ID" value="ENSCMMG00000009532.1"/>
</dbReference>
<dbReference type="Proteomes" id="UP000694556">
    <property type="component" value="Unassembled WGS sequence"/>
</dbReference>
<evidence type="ECO:0000256" key="5">
    <source>
        <dbReference type="PROSITE-ProRule" id="PRU00277"/>
    </source>
</evidence>
<comment type="catalytic activity">
    <reaction evidence="1 5">
        <text>[protein]-peptidylproline (omega=180) = [protein]-peptidylproline (omega=0)</text>
        <dbReference type="Rhea" id="RHEA:16237"/>
        <dbReference type="Rhea" id="RHEA-COMP:10747"/>
        <dbReference type="Rhea" id="RHEA-COMP:10748"/>
        <dbReference type="ChEBI" id="CHEBI:83833"/>
        <dbReference type="ChEBI" id="CHEBI:83834"/>
        <dbReference type="EC" id="5.2.1.8"/>
    </reaction>
</comment>
<evidence type="ECO:0000256" key="3">
    <source>
        <dbReference type="ARBA" id="ARBA00023110"/>
    </source>
</evidence>
<dbReference type="PANTHER" id="PTHR45779:SF2">
    <property type="entry name" value="PEPTIDYL-PROLYL CIS-TRANS ISOMERASE FKBP11"/>
    <property type="match status" value="1"/>
</dbReference>
<keyword evidence="4 5" id="KW-0413">Isomerase</keyword>
<feature type="region of interest" description="Disordered" evidence="6">
    <location>
        <begin position="83"/>
        <end position="178"/>
    </location>
</feature>
<proteinExistence type="predicted"/>
<dbReference type="InterPro" id="IPR001179">
    <property type="entry name" value="PPIase_FKBP_dom"/>
</dbReference>